<dbReference type="Proteomes" id="UP000694846">
    <property type="component" value="Unplaced"/>
</dbReference>
<dbReference type="InterPro" id="IPR036691">
    <property type="entry name" value="Endo/exonu/phosph_ase_sf"/>
</dbReference>
<dbReference type="GeneID" id="112694463"/>
<dbReference type="RefSeq" id="XP_025425711.1">
    <property type="nucleotide sequence ID" value="XM_025569926.1"/>
</dbReference>
<organism evidence="1 2">
    <name type="scientific">Sipha flava</name>
    <name type="common">yellow sugarcane aphid</name>
    <dbReference type="NCBI Taxonomy" id="143950"/>
    <lineage>
        <taxon>Eukaryota</taxon>
        <taxon>Metazoa</taxon>
        <taxon>Ecdysozoa</taxon>
        <taxon>Arthropoda</taxon>
        <taxon>Hexapoda</taxon>
        <taxon>Insecta</taxon>
        <taxon>Pterygota</taxon>
        <taxon>Neoptera</taxon>
        <taxon>Paraneoptera</taxon>
        <taxon>Hemiptera</taxon>
        <taxon>Sternorrhyncha</taxon>
        <taxon>Aphidomorpha</taxon>
        <taxon>Aphidoidea</taxon>
        <taxon>Aphididae</taxon>
        <taxon>Sipha</taxon>
    </lineage>
</organism>
<name>A0A8B8GSU7_9HEMI</name>
<keyword evidence="1" id="KW-1185">Reference proteome</keyword>
<evidence type="ECO:0000313" key="1">
    <source>
        <dbReference type="Proteomes" id="UP000694846"/>
    </source>
</evidence>
<dbReference type="SUPFAM" id="SSF56219">
    <property type="entry name" value="DNase I-like"/>
    <property type="match status" value="1"/>
</dbReference>
<evidence type="ECO:0000313" key="2">
    <source>
        <dbReference type="RefSeq" id="XP_025425711.1"/>
    </source>
</evidence>
<proteinExistence type="predicted"/>
<sequence length="142" mass="15937">MYGNDLIGEVIPGRRPNKVPQIVTKRNPCSMIGTWNVRTLLQTGKLENLKIEMKRLKIDILGISEMRWNGQGDFISGDYRVIYSGGDNGNNGVGIILNKKWTQCVKSYIAYDDKLIIVTFDSPLCVGLSSTRRSSTGQLQER</sequence>
<reference evidence="2" key="1">
    <citation type="submission" date="2025-08" db="UniProtKB">
        <authorList>
            <consortium name="RefSeq"/>
        </authorList>
    </citation>
    <scope>IDENTIFICATION</scope>
    <source>
        <tissue evidence="2">Whole body</tissue>
    </source>
</reference>
<dbReference type="AlphaFoldDB" id="A0A8B8GSU7"/>
<protein>
    <submittedName>
        <fullName evidence="2">Craniofacial development protein 2-like</fullName>
    </submittedName>
</protein>
<gene>
    <name evidence="2" type="primary">LOC112694463</name>
</gene>
<dbReference type="OrthoDB" id="6625953at2759"/>
<accession>A0A8B8GSU7</accession>
<dbReference type="Gene3D" id="3.60.10.10">
    <property type="entry name" value="Endonuclease/exonuclease/phosphatase"/>
    <property type="match status" value="1"/>
</dbReference>